<proteinExistence type="predicted"/>
<organism evidence="2 3">
    <name type="scientific">Lacticaseibacillus rhamnosus</name>
    <name type="common">Lactobacillus rhamnosus</name>
    <dbReference type="NCBI Taxonomy" id="47715"/>
    <lineage>
        <taxon>Bacteria</taxon>
        <taxon>Bacillati</taxon>
        <taxon>Bacillota</taxon>
        <taxon>Bacilli</taxon>
        <taxon>Lactobacillales</taxon>
        <taxon>Lactobacillaceae</taxon>
        <taxon>Lacticaseibacillus</taxon>
    </lineage>
</organism>
<dbReference type="NCBIfam" id="NF040509">
    <property type="entry name" value="Lacto_palin_RPT"/>
    <property type="match status" value="2"/>
</dbReference>
<dbReference type="EMBL" id="SSHM01000001">
    <property type="protein sequence ID" value="THC78954.1"/>
    <property type="molecule type" value="Genomic_DNA"/>
</dbReference>
<evidence type="ECO:0000313" key="2">
    <source>
        <dbReference type="EMBL" id="THC78954.1"/>
    </source>
</evidence>
<protein>
    <recommendedName>
        <fullName evidence="4">Alpha-galactosidase</fullName>
    </recommendedName>
</protein>
<reference evidence="2 3" key="1">
    <citation type="submission" date="2019-04" db="EMBL/GenBank/DDBJ databases">
        <title>Genome Announcement to Ensure Probiotic Safety of Lactobacillus rhamnosus UBLR-58.</title>
        <authorList>
            <person name="Sulthana A."/>
            <person name="Lakshmi S.G."/>
            <person name="Madempudi R.S."/>
        </authorList>
    </citation>
    <scope>NUCLEOTIDE SEQUENCE [LARGE SCALE GENOMIC DNA]</scope>
    <source>
        <strain evidence="2 3">UBLR-58</strain>
    </source>
</reference>
<sequence length="125" mass="13870">MPRCETFESYAGSRSIITRSPAQKSACKDLSRNGQRPAITSEAAYTPTSNRSGSRSIITRSPAQGPACKDLGRNGQRPAITTKAAYTPVPNRSGSRSQKKRRTQPFPIVRKGWIKHFDYFIVIKL</sequence>
<evidence type="ECO:0008006" key="4">
    <source>
        <dbReference type="Google" id="ProtNLM"/>
    </source>
</evidence>
<gene>
    <name evidence="2" type="ORF">E6L36_00080</name>
</gene>
<evidence type="ECO:0000256" key="1">
    <source>
        <dbReference type="SAM" id="MobiDB-lite"/>
    </source>
</evidence>
<name>A0AB74I974_LACRH</name>
<dbReference type="AntiFam" id="ANF00266">
    <property type="entry name" value="DNA repeat translations related to WP_020751851.1"/>
</dbReference>
<feature type="region of interest" description="Disordered" evidence="1">
    <location>
        <begin position="19"/>
        <end position="106"/>
    </location>
</feature>
<dbReference type="AlphaFoldDB" id="A0AB74I974"/>
<feature type="compositionally biased region" description="Polar residues" evidence="1">
    <location>
        <begin position="46"/>
        <end position="62"/>
    </location>
</feature>
<dbReference type="Proteomes" id="UP000307517">
    <property type="component" value="Unassembled WGS sequence"/>
</dbReference>
<accession>A0AB74I974</accession>
<comment type="caution">
    <text evidence="2">The sequence shown here is derived from an EMBL/GenBank/DDBJ whole genome shotgun (WGS) entry which is preliminary data.</text>
</comment>
<evidence type="ECO:0000313" key="3">
    <source>
        <dbReference type="Proteomes" id="UP000307517"/>
    </source>
</evidence>